<sequence>MKWAVKNDIQFIGQRIAIEQLFSTIGNKNKDVKTIKLAL</sequence>
<dbReference type="EMBL" id="FZNV01000011">
    <property type="protein sequence ID" value="SNR80371.1"/>
    <property type="molecule type" value="Genomic_DNA"/>
</dbReference>
<proteinExistence type="predicted"/>
<evidence type="ECO:0008006" key="3">
    <source>
        <dbReference type="Google" id="ProtNLM"/>
    </source>
</evidence>
<evidence type="ECO:0000313" key="2">
    <source>
        <dbReference type="Proteomes" id="UP000198337"/>
    </source>
</evidence>
<accession>A0ABY1SMV7</accession>
<dbReference type="Proteomes" id="UP000198337">
    <property type="component" value="Unassembled WGS sequence"/>
</dbReference>
<name>A0ABY1SMV7_9FLAO</name>
<organism evidence="1 2">
    <name type="scientific">Maribacter sedimenticola</name>
    <dbReference type="NCBI Taxonomy" id="228956"/>
    <lineage>
        <taxon>Bacteria</taxon>
        <taxon>Pseudomonadati</taxon>
        <taxon>Bacteroidota</taxon>
        <taxon>Flavobacteriia</taxon>
        <taxon>Flavobacteriales</taxon>
        <taxon>Flavobacteriaceae</taxon>
        <taxon>Maribacter</taxon>
    </lineage>
</organism>
<protein>
    <recommendedName>
        <fullName evidence="3">Transposase DDE domain-containing protein</fullName>
    </recommendedName>
</protein>
<gene>
    <name evidence="1" type="ORF">SAMN04488009_0151</name>
</gene>
<evidence type="ECO:0000313" key="1">
    <source>
        <dbReference type="EMBL" id="SNR80371.1"/>
    </source>
</evidence>
<keyword evidence="2" id="KW-1185">Reference proteome</keyword>
<comment type="caution">
    <text evidence="1">The sequence shown here is derived from an EMBL/GenBank/DDBJ whole genome shotgun (WGS) entry which is preliminary data.</text>
</comment>
<reference evidence="1 2" key="1">
    <citation type="submission" date="2017-06" db="EMBL/GenBank/DDBJ databases">
        <authorList>
            <person name="Varghese N."/>
            <person name="Submissions S."/>
        </authorList>
    </citation>
    <scope>NUCLEOTIDE SEQUENCE [LARGE SCALE GENOMIC DNA]</scope>
    <source>
        <strain evidence="1 2">DSM 19840</strain>
    </source>
</reference>